<reference evidence="2" key="1">
    <citation type="submission" date="2021-11" db="EMBL/GenBank/DDBJ databases">
        <title>A Novel Adlercreutzia Species, isolated from a Allomyrina dichotoma larva feces.</title>
        <authorList>
            <person name="Suh M.K."/>
        </authorList>
    </citation>
    <scope>NUCLEOTIDE SEQUENCE</scope>
    <source>
        <strain evidence="2">JBNU-10</strain>
    </source>
</reference>
<comment type="caution">
    <text evidence="2">The sequence shown here is derived from an EMBL/GenBank/DDBJ whole genome shotgun (WGS) entry which is preliminary data.</text>
</comment>
<feature type="coiled-coil region" evidence="1">
    <location>
        <begin position="97"/>
        <end position="129"/>
    </location>
</feature>
<sequence length="178" mass="19974">MRIIDADGIEVEDPDLSLGRLEPDTLVIASHPAVPEVEELREEVLVWPEPGMPEWDERDGDGRLLAALYREEVVREWQPAQDAWDETEDVLRYVPYTEEELAEIARAEAEAEEARKRAEEEAARRAELDAWLAGAPEQAADLDEAVVELYEAQSQAQLDTDEALTALYEAILSMNGGD</sequence>
<accession>A0ABS9WF97</accession>
<protein>
    <submittedName>
        <fullName evidence="2">Uncharacterized protein</fullName>
    </submittedName>
</protein>
<evidence type="ECO:0000256" key="1">
    <source>
        <dbReference type="SAM" id="Coils"/>
    </source>
</evidence>
<keyword evidence="1" id="KW-0175">Coiled coil</keyword>
<evidence type="ECO:0000313" key="2">
    <source>
        <dbReference type="EMBL" id="MCI2241525.1"/>
    </source>
</evidence>
<dbReference type="RefSeq" id="WP_242163771.1">
    <property type="nucleotide sequence ID" value="NZ_JAJMLW010000001.1"/>
</dbReference>
<organism evidence="2 3">
    <name type="scientific">Adlercreutzia faecimuris</name>
    <dbReference type="NCBI Taxonomy" id="2897341"/>
    <lineage>
        <taxon>Bacteria</taxon>
        <taxon>Bacillati</taxon>
        <taxon>Actinomycetota</taxon>
        <taxon>Coriobacteriia</taxon>
        <taxon>Eggerthellales</taxon>
        <taxon>Eggerthellaceae</taxon>
        <taxon>Adlercreutzia</taxon>
    </lineage>
</organism>
<name>A0ABS9WF97_9ACTN</name>
<proteinExistence type="predicted"/>
<evidence type="ECO:0000313" key="3">
    <source>
        <dbReference type="Proteomes" id="UP001430755"/>
    </source>
</evidence>
<dbReference type="Proteomes" id="UP001430755">
    <property type="component" value="Unassembled WGS sequence"/>
</dbReference>
<gene>
    <name evidence="2" type="ORF">LPT13_04050</name>
</gene>
<dbReference type="EMBL" id="JAJMLW010000001">
    <property type="protein sequence ID" value="MCI2241525.1"/>
    <property type="molecule type" value="Genomic_DNA"/>
</dbReference>
<keyword evidence="3" id="KW-1185">Reference proteome</keyword>